<gene>
    <name evidence="1" type="ORF">COD19_18055</name>
</gene>
<dbReference type="Proteomes" id="UP000225766">
    <property type="component" value="Unassembled WGS sequence"/>
</dbReference>
<sequence length="124" mass="14488">MQNQTNRFQVISFTEKKQQVEAQQSGVVSEAPVIKRLRPAPEKFVAEILMPDGTKRYFATKPCSSKKQATKEIARHVEAIEYVERKEIYWSFIGENSYRLGEEKVSPNVFQKICRKVYGYFFEV</sequence>
<dbReference type="InterPro" id="IPR046060">
    <property type="entry name" value="DUF6018"/>
</dbReference>
<dbReference type="Pfam" id="PF19482">
    <property type="entry name" value="DUF6018"/>
    <property type="match status" value="1"/>
</dbReference>
<proteinExistence type="predicted"/>
<protein>
    <submittedName>
        <fullName evidence="1">Uncharacterized protein</fullName>
    </submittedName>
</protein>
<evidence type="ECO:0000313" key="1">
    <source>
        <dbReference type="EMBL" id="PGT99837.1"/>
    </source>
</evidence>
<name>A0A2C1LMZ4_BACCE</name>
<evidence type="ECO:0000313" key="2">
    <source>
        <dbReference type="Proteomes" id="UP000225766"/>
    </source>
</evidence>
<comment type="caution">
    <text evidence="1">The sequence shown here is derived from an EMBL/GenBank/DDBJ whole genome shotgun (WGS) entry which is preliminary data.</text>
</comment>
<dbReference type="AlphaFoldDB" id="A0A2C1LMZ4"/>
<dbReference type="RefSeq" id="WP_098858998.1">
    <property type="nucleotide sequence ID" value="NZ_NUMG01000025.1"/>
</dbReference>
<accession>A0A2C1LMZ4</accession>
<organism evidence="1 2">
    <name type="scientific">Bacillus cereus</name>
    <dbReference type="NCBI Taxonomy" id="1396"/>
    <lineage>
        <taxon>Bacteria</taxon>
        <taxon>Bacillati</taxon>
        <taxon>Bacillota</taxon>
        <taxon>Bacilli</taxon>
        <taxon>Bacillales</taxon>
        <taxon>Bacillaceae</taxon>
        <taxon>Bacillus</taxon>
        <taxon>Bacillus cereus group</taxon>
    </lineage>
</organism>
<reference evidence="1 2" key="1">
    <citation type="submission" date="2017-09" db="EMBL/GenBank/DDBJ databases">
        <title>Large-scale bioinformatics analysis of Bacillus genomes uncovers conserved roles of natural products in bacterial physiology.</title>
        <authorList>
            <consortium name="Agbiome Team Llc"/>
            <person name="Bleich R.M."/>
            <person name="Grubbs K.J."/>
            <person name="Santa Maria K.C."/>
            <person name="Allen S.E."/>
            <person name="Farag S."/>
            <person name="Shank E.A."/>
            <person name="Bowers A."/>
        </authorList>
    </citation>
    <scope>NUCLEOTIDE SEQUENCE [LARGE SCALE GENOMIC DNA]</scope>
    <source>
        <strain evidence="1 2">AFS040105</strain>
    </source>
</reference>
<dbReference type="EMBL" id="NUMG01000025">
    <property type="protein sequence ID" value="PGT99837.1"/>
    <property type="molecule type" value="Genomic_DNA"/>
</dbReference>